<evidence type="ECO:0000313" key="3">
    <source>
        <dbReference type="EMBL" id="SFF21871.1"/>
    </source>
</evidence>
<name>A0A1H5ZQ82_9PSEU</name>
<dbReference type="EC" id="3.5.2.9" evidence="1"/>
<dbReference type="NCBIfam" id="NF003814">
    <property type="entry name" value="PRK05406.1-3"/>
    <property type="match status" value="1"/>
</dbReference>
<keyword evidence="1" id="KW-0067">ATP-binding</keyword>
<dbReference type="PANTHER" id="PTHR30292">
    <property type="entry name" value="UNCHARACTERIZED PROTEIN YBGL-RELATED"/>
    <property type="match status" value="1"/>
</dbReference>
<evidence type="ECO:0000313" key="5">
    <source>
        <dbReference type="Proteomes" id="UP000236729"/>
    </source>
</evidence>
<dbReference type="SMR" id="A0A1H5ZQ82"/>
<dbReference type="CDD" id="cd10787">
    <property type="entry name" value="LamB_YcsF_like"/>
    <property type="match status" value="1"/>
</dbReference>
<dbReference type="PANTHER" id="PTHR30292:SF0">
    <property type="entry name" value="5-OXOPROLINASE SUBUNIT A"/>
    <property type="match status" value="1"/>
</dbReference>
<protein>
    <recommendedName>
        <fullName evidence="1">5-oxoprolinase subunit A</fullName>
        <shortName evidence="1">5-OPase subunit A</shortName>
        <ecNumber evidence="1">3.5.2.9</ecNumber>
    </recommendedName>
    <alternativeName>
        <fullName evidence="1">5-oxoprolinase (ATP-hydrolyzing) subunit A</fullName>
    </alternativeName>
</protein>
<dbReference type="HAMAP" id="MF_00691">
    <property type="entry name" value="PxpA"/>
    <property type="match status" value="1"/>
</dbReference>
<dbReference type="SUPFAM" id="SSF88713">
    <property type="entry name" value="Glycoside hydrolase/deacetylase"/>
    <property type="match status" value="1"/>
</dbReference>
<keyword evidence="4" id="KW-1185">Reference proteome</keyword>
<dbReference type="NCBIfam" id="NF003816">
    <property type="entry name" value="PRK05406.1-5"/>
    <property type="match status" value="1"/>
</dbReference>
<keyword evidence="1" id="KW-0547">Nucleotide-binding</keyword>
<evidence type="ECO:0000256" key="1">
    <source>
        <dbReference type="HAMAP-Rule" id="MF_00691"/>
    </source>
</evidence>
<dbReference type="GO" id="GO:0017168">
    <property type="term" value="F:5-oxoprolinase (ATP-hydrolyzing) activity"/>
    <property type="evidence" value="ECO:0007669"/>
    <property type="project" value="UniProtKB-UniRule"/>
</dbReference>
<comment type="function">
    <text evidence="1">Catalyzes the cleavage of 5-oxoproline to form L-glutamate coupled to the hydrolysis of ATP to ADP and inorganic phosphate.</text>
</comment>
<dbReference type="InterPro" id="IPR011330">
    <property type="entry name" value="Glyco_hydro/deAcase_b/a-brl"/>
</dbReference>
<comment type="subunit">
    <text evidence="1">Forms a complex composed of PxpA, PxpB and PxpC.</text>
</comment>
<dbReference type="GO" id="GO:0005524">
    <property type="term" value="F:ATP binding"/>
    <property type="evidence" value="ECO:0007669"/>
    <property type="project" value="UniProtKB-UniRule"/>
</dbReference>
<reference evidence="4 5" key="2">
    <citation type="submission" date="2016-10" db="EMBL/GenBank/DDBJ databases">
        <authorList>
            <person name="Varghese N."/>
            <person name="Submissions S."/>
        </authorList>
    </citation>
    <scope>NUCLEOTIDE SEQUENCE [LARGE SCALE GENOMIC DNA]</scope>
    <source>
        <strain evidence="5">ATCC 20501</strain>
        <strain evidence="3 4">CGMCC 4.3529</strain>
    </source>
</reference>
<evidence type="ECO:0000313" key="4">
    <source>
        <dbReference type="Proteomes" id="UP000199690"/>
    </source>
</evidence>
<dbReference type="Proteomes" id="UP000199690">
    <property type="component" value="Unassembled WGS sequence"/>
</dbReference>
<dbReference type="Pfam" id="PF03746">
    <property type="entry name" value="LamB_YcsF"/>
    <property type="match status" value="1"/>
</dbReference>
<dbReference type="RefSeq" id="WP_093358623.1">
    <property type="nucleotide sequence ID" value="NZ_FNVB01000003.1"/>
</dbReference>
<dbReference type="Gene3D" id="3.20.20.370">
    <property type="entry name" value="Glycoside hydrolase/deacetylase"/>
    <property type="match status" value="1"/>
</dbReference>
<dbReference type="AlphaFoldDB" id="A0A1H5ZQ82"/>
<organism evidence="2 5">
    <name type="scientific">Saccharopolyspora kobensis</name>
    <dbReference type="NCBI Taxonomy" id="146035"/>
    <lineage>
        <taxon>Bacteria</taxon>
        <taxon>Bacillati</taxon>
        <taxon>Actinomycetota</taxon>
        <taxon>Actinomycetes</taxon>
        <taxon>Pseudonocardiales</taxon>
        <taxon>Pseudonocardiaceae</taxon>
        <taxon>Saccharopolyspora</taxon>
    </lineage>
</organism>
<sequence length="261" mass="27027">MTHLVDLVADLGEGFGAYAMGDDEALLDVVTSANIACGFHAGDPRTMDATIRSCAQRGISAGAHPSFPDLAGFGRRAMELTPREVRTDVLYQIGALQAFAVAHGIRVNHVAPHGKLGNLVATRPDYAGAVADAVACVDPSLIVLAQDGELAEAARARGLAVGIVGIADRAYADDGTLVPRTQPGAVIHDAAEIAERTVRMVTEGVIRSVGGKVVPVECDTVLLHGDTPDAVALAHRVRDELLSAGVAIAPLPEVLRRKAGA</sequence>
<comment type="similarity">
    <text evidence="1">Belongs to the LamB/PxpA family.</text>
</comment>
<evidence type="ECO:0000313" key="2">
    <source>
        <dbReference type="EMBL" id="SEG37817.1"/>
    </source>
</evidence>
<reference evidence="2" key="1">
    <citation type="submission" date="2016-10" db="EMBL/GenBank/DDBJ databases">
        <authorList>
            <person name="de Groot N.N."/>
        </authorList>
    </citation>
    <scope>NUCLEOTIDE SEQUENCE [LARGE SCALE GENOMIC DNA]</scope>
    <source>
        <strain evidence="2">ATCC 20501</strain>
    </source>
</reference>
<keyword evidence="1" id="KW-0378">Hydrolase</keyword>
<comment type="catalytic activity">
    <reaction evidence="1">
        <text>5-oxo-L-proline + ATP + 2 H2O = L-glutamate + ADP + phosphate + H(+)</text>
        <dbReference type="Rhea" id="RHEA:10348"/>
        <dbReference type="ChEBI" id="CHEBI:15377"/>
        <dbReference type="ChEBI" id="CHEBI:15378"/>
        <dbReference type="ChEBI" id="CHEBI:29985"/>
        <dbReference type="ChEBI" id="CHEBI:30616"/>
        <dbReference type="ChEBI" id="CHEBI:43474"/>
        <dbReference type="ChEBI" id="CHEBI:58402"/>
        <dbReference type="ChEBI" id="CHEBI:456216"/>
        <dbReference type="EC" id="3.5.2.9"/>
    </reaction>
</comment>
<dbReference type="InterPro" id="IPR005501">
    <property type="entry name" value="LamB/YcsF/PxpA-like"/>
</dbReference>
<proteinExistence type="inferred from homology"/>
<accession>A0A1I2GZA7</accession>
<accession>A0A1H5ZQ82</accession>
<dbReference type="Proteomes" id="UP000236729">
    <property type="component" value="Unassembled WGS sequence"/>
</dbReference>
<dbReference type="EMBL" id="FNVB01000003">
    <property type="protein sequence ID" value="SEG37817.1"/>
    <property type="molecule type" value="Genomic_DNA"/>
</dbReference>
<dbReference type="GO" id="GO:0005975">
    <property type="term" value="P:carbohydrate metabolic process"/>
    <property type="evidence" value="ECO:0007669"/>
    <property type="project" value="InterPro"/>
</dbReference>
<dbReference type="EMBL" id="FOME01000022">
    <property type="protein sequence ID" value="SFF21871.1"/>
    <property type="molecule type" value="Genomic_DNA"/>
</dbReference>
<gene>
    <name evidence="1" type="primary">pxpA</name>
    <name evidence="2" type="ORF">SAMN02982929_01907</name>
    <name evidence="3" type="ORF">SAMN05216506_12264</name>
</gene>